<accession>A0ABU7Z4M5</accession>
<protein>
    <recommendedName>
        <fullName evidence="7">Mrp family chromosome partitioning ATPase</fullName>
    </recommendedName>
</protein>
<dbReference type="CDD" id="cd05387">
    <property type="entry name" value="BY-kinase"/>
    <property type="match status" value="1"/>
</dbReference>
<evidence type="ECO:0000256" key="1">
    <source>
        <dbReference type="ARBA" id="ARBA00022741"/>
    </source>
</evidence>
<dbReference type="PANTHER" id="PTHR32309">
    <property type="entry name" value="TYROSINE-PROTEIN KINASE"/>
    <property type="match status" value="1"/>
</dbReference>
<gene>
    <name evidence="5" type="ORF">V5O49_04665</name>
</gene>
<dbReference type="SUPFAM" id="SSF52540">
    <property type="entry name" value="P-loop containing nucleoside triphosphate hydrolases"/>
    <property type="match status" value="1"/>
</dbReference>
<sequence length="561" mass="58735">MTLREFLQTVWAGKYYVVAAVLLVLGGTFLYLDRQDTVFESTATVTVAGTDAVPGAETGTSVSVDADPEQVHEPAVVDAAAEQLDEDPTVLVGATSGSYDAETQTLSVTAQGSTAEQAVGRANAVAEAYVAFMPTVLEEQLAALDDRRQALREQLAPVRRELRGSADDPLATAEQDTIVEQYRAVSALHSSFQSISEPAVLDAPATSAVPQGLPPALVAALGVLVGLVAGVGLAFARRGLDLRVRTPGEAARLAEVPVLAGLHDVRATAKEFRRTGHLPVTSRHASPFTESVRELRTAVRVSLGDVRQAIVVVTAADPHAPRAFITANLAASFALSGRSTLLLSGDLRRPEVEETVGEGEHPADTSERIRPTHIPNLRLVSIHNEAMDPADYLATAEVRSLLEELREEAAIIVVDAPPVLAAADATILGGYADGVVLIASLERTDRVVLQEAAGRLRINHVPLVGLALSGVKGDRRMRYASSYGTDAPVAADSPSEGPAESADETAGGDEGGAWATSGDDSGAARDEPADSGAASADDPDRSRAASVPGRDRMSSDHPSMW</sequence>
<dbReference type="EMBL" id="JBAGLP010000110">
    <property type="protein sequence ID" value="MEG3614411.1"/>
    <property type="molecule type" value="Genomic_DNA"/>
</dbReference>
<name>A0ABU7Z4M5_9MICO</name>
<feature type="region of interest" description="Disordered" evidence="3">
    <location>
        <begin position="483"/>
        <end position="561"/>
    </location>
</feature>
<feature type="transmembrane region" description="Helical" evidence="4">
    <location>
        <begin position="12"/>
        <end position="32"/>
    </location>
</feature>
<reference evidence="5" key="1">
    <citation type="journal article" date="2024" name="Antonie Van Leeuwenhoek">
        <title>Isoptericola haloaureus sp. nov., a dimorphic actinobacterium isolated from mangrove sediments of southeast India, implicating biosaline agricultural significance through nitrogen fixation and salt tolerance genes.</title>
        <authorList>
            <person name="Prathaban M."/>
            <person name="Prathiviraj R."/>
            <person name="Ravichandran M."/>
            <person name="Natarajan S.D."/>
            <person name="Sobanaa M."/>
            <person name="Hari Krishna Kumar S."/>
            <person name="Chandrasekar V."/>
            <person name="Selvin J."/>
        </authorList>
    </citation>
    <scope>NUCLEOTIDE SEQUENCE</scope>
    <source>
        <strain evidence="5">MP1014</strain>
    </source>
</reference>
<evidence type="ECO:0000256" key="2">
    <source>
        <dbReference type="ARBA" id="ARBA00022840"/>
    </source>
</evidence>
<keyword evidence="2" id="KW-0067">ATP-binding</keyword>
<organism evidence="5 6">
    <name type="scientific">Isoptericola haloaureus</name>
    <dbReference type="NCBI Taxonomy" id="1542902"/>
    <lineage>
        <taxon>Bacteria</taxon>
        <taxon>Bacillati</taxon>
        <taxon>Actinomycetota</taxon>
        <taxon>Actinomycetes</taxon>
        <taxon>Micrococcales</taxon>
        <taxon>Promicromonosporaceae</taxon>
        <taxon>Isoptericola</taxon>
    </lineage>
</organism>
<evidence type="ECO:0000256" key="3">
    <source>
        <dbReference type="SAM" id="MobiDB-lite"/>
    </source>
</evidence>
<proteinExistence type="predicted"/>
<keyword evidence="6" id="KW-1185">Reference proteome</keyword>
<keyword evidence="4" id="KW-1133">Transmembrane helix</keyword>
<evidence type="ECO:0000256" key="4">
    <source>
        <dbReference type="SAM" id="Phobius"/>
    </source>
</evidence>
<keyword evidence="1" id="KW-0547">Nucleotide-binding</keyword>
<evidence type="ECO:0000313" key="6">
    <source>
        <dbReference type="Proteomes" id="UP001310387"/>
    </source>
</evidence>
<dbReference type="Proteomes" id="UP001310387">
    <property type="component" value="Unassembled WGS sequence"/>
</dbReference>
<reference evidence="5" key="2">
    <citation type="submission" date="2024-02" db="EMBL/GenBank/DDBJ databases">
        <authorList>
            <person name="Prathaban M."/>
            <person name="Mythili R."/>
            <person name="Sharmila Devi N."/>
            <person name="Sobanaa M."/>
            <person name="Prathiviraj R."/>
            <person name="Selvin J."/>
        </authorList>
    </citation>
    <scope>NUCLEOTIDE SEQUENCE</scope>
    <source>
        <strain evidence="5">MP1014</strain>
    </source>
</reference>
<keyword evidence="4" id="KW-0812">Transmembrane</keyword>
<dbReference type="InterPro" id="IPR050445">
    <property type="entry name" value="Bact_polysacc_biosynth/exp"/>
</dbReference>
<comment type="caution">
    <text evidence="5">The sequence shown here is derived from an EMBL/GenBank/DDBJ whole genome shotgun (WGS) entry which is preliminary data.</text>
</comment>
<feature type="compositionally biased region" description="Basic and acidic residues" evidence="3">
    <location>
        <begin position="538"/>
        <end position="555"/>
    </location>
</feature>
<evidence type="ECO:0000313" key="5">
    <source>
        <dbReference type="EMBL" id="MEG3614411.1"/>
    </source>
</evidence>
<dbReference type="RefSeq" id="WP_332901209.1">
    <property type="nucleotide sequence ID" value="NZ_JBAGLP010000110.1"/>
</dbReference>
<dbReference type="PANTHER" id="PTHR32309:SF13">
    <property type="entry name" value="FERRIC ENTEROBACTIN TRANSPORT PROTEIN FEPE"/>
    <property type="match status" value="1"/>
</dbReference>
<keyword evidence="4" id="KW-0472">Membrane</keyword>
<evidence type="ECO:0008006" key="7">
    <source>
        <dbReference type="Google" id="ProtNLM"/>
    </source>
</evidence>
<feature type="transmembrane region" description="Helical" evidence="4">
    <location>
        <begin position="216"/>
        <end position="236"/>
    </location>
</feature>
<dbReference type="InterPro" id="IPR027417">
    <property type="entry name" value="P-loop_NTPase"/>
</dbReference>
<dbReference type="Gene3D" id="3.40.50.300">
    <property type="entry name" value="P-loop containing nucleotide triphosphate hydrolases"/>
    <property type="match status" value="1"/>
</dbReference>
<dbReference type="InterPro" id="IPR005702">
    <property type="entry name" value="Wzc-like_C"/>
</dbReference>